<feature type="compositionally biased region" description="Polar residues" evidence="1">
    <location>
        <begin position="96"/>
        <end position="113"/>
    </location>
</feature>
<feature type="compositionally biased region" description="Pro residues" evidence="1">
    <location>
        <begin position="51"/>
        <end position="61"/>
    </location>
</feature>
<name>A0A834FFU5_ORYME</name>
<comment type="caution">
    <text evidence="2">The sequence shown here is derived from an EMBL/GenBank/DDBJ whole genome shotgun (WGS) entry which is preliminary data.</text>
</comment>
<dbReference type="Proteomes" id="UP000646548">
    <property type="component" value="Unassembled WGS sequence"/>
</dbReference>
<dbReference type="EMBL" id="WKFB01000158">
    <property type="protein sequence ID" value="KAF6733416.1"/>
    <property type="molecule type" value="Genomic_DNA"/>
</dbReference>
<sequence length="202" mass="22117">MGCVCLVGVSGEKVKSAQMKNNRKAMLPNKNFRIYLCEFNKDSQAQVIRRLPPPPPPPPPRGHTCIKVGKSGRRRGGGGARGQTAELCGQSRADNRSASAGSIRSAPAVQTPQKGGERRVRGGALPRINMKRSRAEERPIQTERMSAQVTAATVESQTGKSAAGILCFEYRCRKNNLYPLSVSFKDFLSHWNHTSDFVEPII</sequence>
<organism evidence="2 3">
    <name type="scientific">Oryzias melastigma</name>
    <name type="common">Marine medaka</name>
    <dbReference type="NCBI Taxonomy" id="30732"/>
    <lineage>
        <taxon>Eukaryota</taxon>
        <taxon>Metazoa</taxon>
        <taxon>Chordata</taxon>
        <taxon>Craniata</taxon>
        <taxon>Vertebrata</taxon>
        <taxon>Euteleostomi</taxon>
        <taxon>Actinopterygii</taxon>
        <taxon>Neopterygii</taxon>
        <taxon>Teleostei</taxon>
        <taxon>Neoteleostei</taxon>
        <taxon>Acanthomorphata</taxon>
        <taxon>Ovalentaria</taxon>
        <taxon>Atherinomorphae</taxon>
        <taxon>Beloniformes</taxon>
        <taxon>Adrianichthyidae</taxon>
        <taxon>Oryziinae</taxon>
        <taxon>Oryzias</taxon>
    </lineage>
</organism>
<dbReference type="AlphaFoldDB" id="A0A834FFU5"/>
<reference evidence="2" key="1">
    <citation type="journal article" name="BMC Genomics">
        <title>Long-read sequencing and de novo genome assembly of marine medaka (Oryzias melastigma).</title>
        <authorList>
            <person name="Liang P."/>
            <person name="Saqib H.S.A."/>
            <person name="Ni X."/>
            <person name="Shen Y."/>
        </authorList>
    </citation>
    <scope>NUCLEOTIDE SEQUENCE</scope>
    <source>
        <strain evidence="2">Bigg-433</strain>
    </source>
</reference>
<evidence type="ECO:0000313" key="2">
    <source>
        <dbReference type="EMBL" id="KAF6733416.1"/>
    </source>
</evidence>
<accession>A0A834FFU5</accession>
<protein>
    <submittedName>
        <fullName evidence="2">Uncharacterized protein</fullName>
    </submittedName>
</protein>
<gene>
    <name evidence="2" type="ORF">FQA47_004117</name>
</gene>
<evidence type="ECO:0000313" key="3">
    <source>
        <dbReference type="Proteomes" id="UP000646548"/>
    </source>
</evidence>
<proteinExistence type="predicted"/>
<evidence type="ECO:0000256" key="1">
    <source>
        <dbReference type="SAM" id="MobiDB-lite"/>
    </source>
</evidence>
<feature type="region of interest" description="Disordered" evidence="1">
    <location>
        <begin position="48"/>
        <end position="125"/>
    </location>
</feature>